<comment type="subcellular location">
    <subcellularLocation>
        <location evidence="1">Membrane</location>
        <topology evidence="1">Multi-pass membrane protein</topology>
    </subcellularLocation>
</comment>
<organism evidence="7 8">
    <name type="scientific">Roseivirga thermotolerans</name>
    <dbReference type="NCBI Taxonomy" id="1758176"/>
    <lineage>
        <taxon>Bacteria</taxon>
        <taxon>Pseudomonadati</taxon>
        <taxon>Bacteroidota</taxon>
        <taxon>Cytophagia</taxon>
        <taxon>Cytophagales</taxon>
        <taxon>Roseivirgaceae</taxon>
        <taxon>Roseivirga</taxon>
    </lineage>
</organism>
<keyword evidence="3 5" id="KW-1133">Transmembrane helix</keyword>
<feature type="transmembrane region" description="Helical" evidence="5">
    <location>
        <begin position="179"/>
        <end position="197"/>
    </location>
</feature>
<evidence type="ECO:0000256" key="4">
    <source>
        <dbReference type="ARBA" id="ARBA00023136"/>
    </source>
</evidence>
<evidence type="ECO:0000313" key="7">
    <source>
        <dbReference type="EMBL" id="GHE56252.1"/>
    </source>
</evidence>
<feature type="domain" description="ABC-2 type transporter transmembrane" evidence="6">
    <location>
        <begin position="131"/>
        <end position="248"/>
    </location>
</feature>
<dbReference type="Pfam" id="PF12698">
    <property type="entry name" value="ABC2_membrane_3"/>
    <property type="match status" value="1"/>
</dbReference>
<evidence type="ECO:0000256" key="5">
    <source>
        <dbReference type="SAM" id="Phobius"/>
    </source>
</evidence>
<dbReference type="InterPro" id="IPR013525">
    <property type="entry name" value="ABC2_TM"/>
</dbReference>
<keyword evidence="8" id="KW-1185">Reference proteome</keyword>
<proteinExistence type="predicted"/>
<comment type="caution">
    <text evidence="7">The sequence shown here is derived from an EMBL/GenBank/DDBJ whole genome shotgun (WGS) entry which is preliminary data.</text>
</comment>
<reference evidence="8" key="1">
    <citation type="journal article" date="2019" name="Int. J. Syst. Evol. Microbiol.">
        <title>The Global Catalogue of Microorganisms (GCM) 10K type strain sequencing project: providing services to taxonomists for standard genome sequencing and annotation.</title>
        <authorList>
            <consortium name="The Broad Institute Genomics Platform"/>
            <consortium name="The Broad Institute Genome Sequencing Center for Infectious Disease"/>
            <person name="Wu L."/>
            <person name="Ma J."/>
        </authorList>
    </citation>
    <scope>NUCLEOTIDE SEQUENCE [LARGE SCALE GENOMIC DNA]</scope>
    <source>
        <strain evidence="8">CGMCC 1.15111</strain>
    </source>
</reference>
<dbReference type="InterPro" id="IPR021913">
    <property type="entry name" value="DUF3526"/>
</dbReference>
<evidence type="ECO:0000256" key="3">
    <source>
        <dbReference type="ARBA" id="ARBA00022989"/>
    </source>
</evidence>
<evidence type="ECO:0000313" key="8">
    <source>
        <dbReference type="Proteomes" id="UP000658258"/>
    </source>
</evidence>
<evidence type="ECO:0000256" key="1">
    <source>
        <dbReference type="ARBA" id="ARBA00004141"/>
    </source>
</evidence>
<feature type="transmembrane region" description="Helical" evidence="5">
    <location>
        <begin position="130"/>
        <end position="148"/>
    </location>
</feature>
<dbReference type="Proteomes" id="UP000658258">
    <property type="component" value="Unassembled WGS sequence"/>
</dbReference>
<feature type="transmembrane region" description="Helical" evidence="5">
    <location>
        <begin position="441"/>
        <end position="460"/>
    </location>
</feature>
<name>A0ABQ3I5K4_9BACT</name>
<feature type="transmembrane region" description="Helical" evidence="5">
    <location>
        <begin position="235"/>
        <end position="255"/>
    </location>
</feature>
<dbReference type="RefSeq" id="WP_189628979.1">
    <property type="nucleotide sequence ID" value="NZ_BNAG01000001.1"/>
</dbReference>
<keyword evidence="4 5" id="KW-0472">Membrane</keyword>
<protein>
    <recommendedName>
        <fullName evidence="6">ABC-2 type transporter transmembrane domain-containing protein</fullName>
    </recommendedName>
</protein>
<dbReference type="Pfam" id="PF12040">
    <property type="entry name" value="DUF3526"/>
    <property type="match status" value="1"/>
</dbReference>
<dbReference type="PANTHER" id="PTHR43471">
    <property type="entry name" value="ABC TRANSPORTER PERMEASE"/>
    <property type="match status" value="1"/>
</dbReference>
<evidence type="ECO:0000259" key="6">
    <source>
        <dbReference type="Pfam" id="PF12698"/>
    </source>
</evidence>
<keyword evidence="2 5" id="KW-0812">Transmembrane</keyword>
<sequence length="462" mass="52266">MVFLVAAKEIKEIVRSGQFKWMLGIVVLLSMVATYISHVHWQEKNRQRIEAANQARELWLAQGSTNPHNAAHYGTFAFKPQFPLALIDPGVEKYTGVSIFLEAHSRNEADHVAAADQTGLSRFGDLTPDFVLLFIVPLMIIALGHQSVTKEKEQGTLKIIKTQGISNRQLIAGKWLGNYLPVAMLTTCLFVVAALFIGEFDWKFLATLWLVYLAYFAIVNSITLVVSSLTNSSGISLVTLLAIWICSCLAVPKIASSYTNEKHPYPTRQEFEAAIAEDKKKGLDGHDPWSEASKKLERETLEAYQVNKLEDLPFNFDAFRMQKGEEHEAEIYFKHNERLKEVHKEQTTVYQKLAVLSPFLPTRFMSMSLAHTDYSTHWHFADEAEKHRIKMQEILNTNFAENSRLGEWGYKADASLLSEIPEFHFEALDFNEVMSANSSNLGILTAWLLASFGLLIFASTRI</sequence>
<dbReference type="PANTHER" id="PTHR43471:SF1">
    <property type="entry name" value="ABC TRANSPORTER PERMEASE PROTEIN NOSY-RELATED"/>
    <property type="match status" value="1"/>
</dbReference>
<gene>
    <name evidence="7" type="ORF">GCM10011340_08940</name>
</gene>
<evidence type="ECO:0000256" key="2">
    <source>
        <dbReference type="ARBA" id="ARBA00022692"/>
    </source>
</evidence>
<feature type="transmembrane region" description="Helical" evidence="5">
    <location>
        <begin position="21"/>
        <end position="41"/>
    </location>
</feature>
<dbReference type="EMBL" id="BNAG01000001">
    <property type="protein sequence ID" value="GHE56252.1"/>
    <property type="molecule type" value="Genomic_DNA"/>
</dbReference>
<accession>A0ABQ3I5K4</accession>
<feature type="transmembrane region" description="Helical" evidence="5">
    <location>
        <begin position="209"/>
        <end position="229"/>
    </location>
</feature>